<reference evidence="8" key="1">
    <citation type="submission" date="2021-01" db="EMBL/GenBank/DDBJ databases">
        <authorList>
            <person name="Corre E."/>
            <person name="Pelletier E."/>
            <person name="Niang G."/>
            <person name="Scheremetjew M."/>
            <person name="Finn R."/>
            <person name="Kale V."/>
            <person name="Holt S."/>
            <person name="Cochrane G."/>
            <person name="Meng A."/>
            <person name="Brown T."/>
            <person name="Cohen L."/>
        </authorList>
    </citation>
    <scope>NUCLEOTIDE SEQUENCE</scope>
    <source>
        <strain evidence="8">CCMP1243</strain>
    </source>
</reference>
<evidence type="ECO:0000313" key="8">
    <source>
        <dbReference type="EMBL" id="CAD9670487.1"/>
    </source>
</evidence>
<evidence type="ECO:0000256" key="6">
    <source>
        <dbReference type="SAM" id="SignalP"/>
    </source>
</evidence>
<evidence type="ECO:0000256" key="3">
    <source>
        <dbReference type="ARBA" id="ARBA00022989"/>
    </source>
</evidence>
<feature type="transmembrane region" description="Helical" evidence="5">
    <location>
        <begin position="332"/>
        <end position="353"/>
    </location>
</feature>
<feature type="transmembrane region" description="Helical" evidence="5">
    <location>
        <begin position="242"/>
        <end position="260"/>
    </location>
</feature>
<feature type="transmembrane region" description="Helical" evidence="5">
    <location>
        <begin position="137"/>
        <end position="158"/>
    </location>
</feature>
<feature type="transmembrane region" description="Helical" evidence="5">
    <location>
        <begin position="170"/>
        <end position="192"/>
    </location>
</feature>
<sequence length="520" mass="54920">MDSAARRGPPSVQRRRGWAAALLPLVLVVATAEVKPPMRTASRTPETYLGTRARQLLGLRGGGFKGCKALKGRWMARASQRGDVKDLRECSGGASPATSVFNLVNNVAGAGLLTLSAGMAGGVGSVPATAIASVLGFLSWFTFTVLGGCCSALNVADFRGLWCLTIGKDSAWVIDLSIFFMCFSACVIYSGIIRDILTSLAITVGIPSSLNFRSLNLVLLTCLVLVPLCLMRSLAALGMTSFLGFAAVAYTMLFTVFRALDGSYSPASGKFLAGLAQEQAPSFLQTSRWGLSPRVFVLTANLGLAFIAHYNAPRYFAELRGHSPRRFTRMSATAFGILTLLYITMMLAGNALFGDNAQSNILSNFATTDMLAVGGRVATGVSIIFGYPLAFCGLFDALQGTAASLAEHAGTLRWLCNWVSAPPTTWHEDLLRLTLLSGATATALAVRDIGVVVGLTGSLIGATIVYIVPSMVALRTRQSCSPDDLRKSLGSLYQPVAFYCLIGFGLVVGGIGALETLRSA</sequence>
<dbReference type="Pfam" id="PF01490">
    <property type="entry name" value="Aa_trans"/>
    <property type="match status" value="1"/>
</dbReference>
<evidence type="ECO:0000259" key="7">
    <source>
        <dbReference type="Pfam" id="PF01490"/>
    </source>
</evidence>
<evidence type="ECO:0000256" key="4">
    <source>
        <dbReference type="ARBA" id="ARBA00023136"/>
    </source>
</evidence>
<organism evidence="8">
    <name type="scientific">Rhizochromulina marina</name>
    <dbReference type="NCBI Taxonomy" id="1034831"/>
    <lineage>
        <taxon>Eukaryota</taxon>
        <taxon>Sar</taxon>
        <taxon>Stramenopiles</taxon>
        <taxon>Ochrophyta</taxon>
        <taxon>Dictyochophyceae</taxon>
        <taxon>Rhizochromulinales</taxon>
        <taxon>Rhizochromulina</taxon>
    </lineage>
</organism>
<dbReference type="PANTHER" id="PTHR22950:SF652">
    <property type="entry name" value="TRANSMEMBRANE AMINO ACID TRANSPORTER FAMILY PROTEIN"/>
    <property type="match status" value="1"/>
</dbReference>
<feature type="chain" id="PRO_5030554764" description="Amino acid transporter transmembrane domain-containing protein" evidence="6">
    <location>
        <begin position="33"/>
        <end position="520"/>
    </location>
</feature>
<keyword evidence="6" id="KW-0732">Signal</keyword>
<feature type="signal peptide" evidence="6">
    <location>
        <begin position="1"/>
        <end position="32"/>
    </location>
</feature>
<keyword evidence="3 5" id="KW-1133">Transmembrane helix</keyword>
<evidence type="ECO:0000256" key="5">
    <source>
        <dbReference type="SAM" id="Phobius"/>
    </source>
</evidence>
<dbReference type="AlphaFoldDB" id="A0A7S2W7H7"/>
<accession>A0A7S2W7H7</accession>
<evidence type="ECO:0000256" key="1">
    <source>
        <dbReference type="ARBA" id="ARBA00004141"/>
    </source>
</evidence>
<dbReference type="GO" id="GO:0016020">
    <property type="term" value="C:membrane"/>
    <property type="evidence" value="ECO:0007669"/>
    <property type="project" value="UniProtKB-SubCell"/>
</dbReference>
<comment type="subcellular location">
    <subcellularLocation>
        <location evidence="1">Membrane</location>
        <topology evidence="1">Multi-pass membrane protein</topology>
    </subcellularLocation>
</comment>
<gene>
    <name evidence="8" type="ORF">RMAR1173_LOCUS4341</name>
</gene>
<evidence type="ECO:0000256" key="2">
    <source>
        <dbReference type="ARBA" id="ARBA00022692"/>
    </source>
</evidence>
<name>A0A7S2W7H7_9STRA</name>
<dbReference type="InterPro" id="IPR013057">
    <property type="entry name" value="AA_transpt_TM"/>
</dbReference>
<dbReference type="PANTHER" id="PTHR22950">
    <property type="entry name" value="AMINO ACID TRANSPORTER"/>
    <property type="match status" value="1"/>
</dbReference>
<feature type="transmembrane region" description="Helical" evidence="5">
    <location>
        <begin position="449"/>
        <end position="472"/>
    </location>
</feature>
<keyword evidence="2 5" id="KW-0812">Transmembrane</keyword>
<keyword evidence="4 5" id="KW-0472">Membrane</keyword>
<feature type="transmembrane region" description="Helical" evidence="5">
    <location>
        <begin position="212"/>
        <end position="230"/>
    </location>
</feature>
<feature type="domain" description="Amino acid transporter transmembrane" evidence="7">
    <location>
        <begin position="93"/>
        <end position="495"/>
    </location>
</feature>
<protein>
    <recommendedName>
        <fullName evidence="7">Amino acid transporter transmembrane domain-containing protein</fullName>
    </recommendedName>
</protein>
<dbReference type="GO" id="GO:0015179">
    <property type="term" value="F:L-amino acid transmembrane transporter activity"/>
    <property type="evidence" value="ECO:0007669"/>
    <property type="project" value="TreeGrafter"/>
</dbReference>
<feature type="transmembrane region" description="Helical" evidence="5">
    <location>
        <begin position="492"/>
        <end position="514"/>
    </location>
</feature>
<proteinExistence type="predicted"/>
<dbReference type="EMBL" id="HBHJ01006684">
    <property type="protein sequence ID" value="CAD9670487.1"/>
    <property type="molecule type" value="Transcribed_RNA"/>
</dbReference>
<feature type="transmembrane region" description="Helical" evidence="5">
    <location>
        <begin position="373"/>
        <end position="395"/>
    </location>
</feature>